<dbReference type="InterPro" id="IPR025447">
    <property type="entry name" value="DUF4192"/>
</dbReference>
<protein>
    <submittedName>
        <fullName evidence="1">DUF4192 domain-containing protein</fullName>
    </submittedName>
</protein>
<proteinExistence type="predicted"/>
<dbReference type="Pfam" id="PF13830">
    <property type="entry name" value="DUF4192"/>
    <property type="match status" value="1"/>
</dbReference>
<comment type="caution">
    <text evidence="1">The sequence shown here is derived from an EMBL/GenBank/DDBJ whole genome shotgun (WGS) entry which is preliminary data.</text>
</comment>
<gene>
    <name evidence="1" type="ORF">K8V15_01650</name>
</gene>
<accession>A0A921EN18</accession>
<dbReference type="AlphaFoldDB" id="A0A921EN18"/>
<evidence type="ECO:0000313" key="1">
    <source>
        <dbReference type="EMBL" id="HJE50681.1"/>
    </source>
</evidence>
<dbReference type="EMBL" id="DYZF01000041">
    <property type="protein sequence ID" value="HJE50681.1"/>
    <property type="molecule type" value="Genomic_DNA"/>
</dbReference>
<reference evidence="1" key="2">
    <citation type="submission" date="2021-09" db="EMBL/GenBank/DDBJ databases">
        <authorList>
            <person name="Gilroy R."/>
        </authorList>
    </citation>
    <scope>NUCLEOTIDE SEQUENCE</scope>
    <source>
        <strain evidence="1">ChiGjej3B3-7470</strain>
    </source>
</reference>
<dbReference type="Proteomes" id="UP000712713">
    <property type="component" value="Unassembled WGS sequence"/>
</dbReference>
<sequence length="308" mass="32956">MTTSSVRITSRSDVLALPSLLLGFRPEESIVVLGIGDSCAKFCARFDLSLPRAELEGVVEQILQAAANSGHCGLTVLGYGELHDAYPQVRQVAELLGPTVTFPSLITDGHTTWAVDEEEYVLQCDDPASTLAAEAVYNGMPITRGRREAVAPVELHERLGAETEELCGDQVAGLGAAGRLDVLGAYVESMEELSPFDALFLALTLADEECAAAVLARLSEATAEAMWPNLAAARRVAPPEAEATVVALLGFASYLSGRGAAHSSCLQQLQRINPRHPIGQLLVQVHREAIPPRHFRSVLLGHAFRGVR</sequence>
<name>A0A921EN18_9ACTN</name>
<evidence type="ECO:0000313" key="2">
    <source>
        <dbReference type="Proteomes" id="UP000712713"/>
    </source>
</evidence>
<reference evidence="1" key="1">
    <citation type="journal article" date="2021" name="PeerJ">
        <title>Extensive microbial diversity within the chicken gut microbiome revealed by metagenomics and culture.</title>
        <authorList>
            <person name="Gilroy R."/>
            <person name="Ravi A."/>
            <person name="Getino M."/>
            <person name="Pursley I."/>
            <person name="Horton D.L."/>
            <person name="Alikhan N.F."/>
            <person name="Baker D."/>
            <person name="Gharbi K."/>
            <person name="Hall N."/>
            <person name="Watson M."/>
            <person name="Adriaenssens E.M."/>
            <person name="Foster-Nyarko E."/>
            <person name="Jarju S."/>
            <person name="Secka A."/>
            <person name="Antonio M."/>
            <person name="Oren A."/>
            <person name="Chaudhuri R.R."/>
            <person name="La Ragione R."/>
            <person name="Hildebrand F."/>
            <person name="Pallen M.J."/>
        </authorList>
    </citation>
    <scope>NUCLEOTIDE SEQUENCE</scope>
    <source>
        <strain evidence="1">ChiGjej3B3-7470</strain>
    </source>
</reference>
<organism evidence="1 2">
    <name type="scientific">Tessaracoccus flavescens</name>
    <dbReference type="NCBI Taxonomy" id="399497"/>
    <lineage>
        <taxon>Bacteria</taxon>
        <taxon>Bacillati</taxon>
        <taxon>Actinomycetota</taxon>
        <taxon>Actinomycetes</taxon>
        <taxon>Propionibacteriales</taxon>
        <taxon>Propionibacteriaceae</taxon>
        <taxon>Tessaracoccus</taxon>
    </lineage>
</organism>